<dbReference type="InterPro" id="IPR012724">
    <property type="entry name" value="DnaJ"/>
</dbReference>
<dbReference type="CDD" id="cd10719">
    <property type="entry name" value="DnaJ_zf"/>
    <property type="match status" value="1"/>
</dbReference>
<dbReference type="STRING" id="1314674.A0A0D7BAI7"/>
<evidence type="ECO:0000313" key="12">
    <source>
        <dbReference type="Proteomes" id="UP000054007"/>
    </source>
</evidence>
<dbReference type="Pfam" id="PF00684">
    <property type="entry name" value="DnaJ_CXXCXGXG"/>
    <property type="match status" value="1"/>
</dbReference>
<dbReference type="GO" id="GO:0005737">
    <property type="term" value="C:cytoplasm"/>
    <property type="evidence" value="ECO:0007669"/>
    <property type="project" value="TreeGrafter"/>
</dbReference>
<dbReference type="InterPro" id="IPR036869">
    <property type="entry name" value="J_dom_sf"/>
</dbReference>
<dbReference type="HAMAP" id="MF_01152">
    <property type="entry name" value="DnaJ"/>
    <property type="match status" value="1"/>
</dbReference>
<dbReference type="InterPro" id="IPR008971">
    <property type="entry name" value="HSP40/DnaJ_pept-bd"/>
</dbReference>
<protein>
    <recommendedName>
        <fullName evidence="6">DnaJ homolog 1, mitochondrial</fullName>
    </recommendedName>
</protein>
<dbReference type="InterPro" id="IPR018253">
    <property type="entry name" value="DnaJ_domain_CS"/>
</dbReference>
<organism evidence="11 12">
    <name type="scientific">Cylindrobasidium torrendii FP15055 ss-10</name>
    <dbReference type="NCBI Taxonomy" id="1314674"/>
    <lineage>
        <taxon>Eukaryota</taxon>
        <taxon>Fungi</taxon>
        <taxon>Dikarya</taxon>
        <taxon>Basidiomycota</taxon>
        <taxon>Agaricomycotina</taxon>
        <taxon>Agaricomycetes</taxon>
        <taxon>Agaricomycetidae</taxon>
        <taxon>Agaricales</taxon>
        <taxon>Marasmiineae</taxon>
        <taxon>Physalacriaceae</taxon>
        <taxon>Cylindrobasidium</taxon>
    </lineage>
</organism>
<dbReference type="FunFam" id="2.10.230.10:FF:000001">
    <property type="entry name" value="DnaJ subfamily A member 2"/>
    <property type="match status" value="1"/>
</dbReference>
<dbReference type="GO" id="GO:0009408">
    <property type="term" value="P:response to heat"/>
    <property type="evidence" value="ECO:0007669"/>
    <property type="project" value="InterPro"/>
</dbReference>
<dbReference type="Pfam" id="PF01556">
    <property type="entry name" value="DnaJ_C"/>
    <property type="match status" value="1"/>
</dbReference>
<dbReference type="InterPro" id="IPR036410">
    <property type="entry name" value="HSP_DnaJ_Cys-rich_dom_sf"/>
</dbReference>
<evidence type="ECO:0000256" key="2">
    <source>
        <dbReference type="ARBA" id="ARBA00022737"/>
    </source>
</evidence>
<dbReference type="GO" id="GO:0051082">
    <property type="term" value="F:unfolded protein binding"/>
    <property type="evidence" value="ECO:0007669"/>
    <property type="project" value="InterPro"/>
</dbReference>
<feature type="domain" description="J" evidence="9">
    <location>
        <begin position="63"/>
        <end position="127"/>
    </location>
</feature>
<dbReference type="SUPFAM" id="SSF49493">
    <property type="entry name" value="HSP40/DnaJ peptide-binding domain"/>
    <property type="match status" value="2"/>
</dbReference>
<reference evidence="11 12" key="1">
    <citation type="journal article" date="2015" name="Fungal Genet. Biol.">
        <title>Evolution of novel wood decay mechanisms in Agaricales revealed by the genome sequences of Fistulina hepatica and Cylindrobasidium torrendii.</title>
        <authorList>
            <person name="Floudas D."/>
            <person name="Held B.W."/>
            <person name="Riley R."/>
            <person name="Nagy L.G."/>
            <person name="Koehler G."/>
            <person name="Ransdell A.S."/>
            <person name="Younus H."/>
            <person name="Chow J."/>
            <person name="Chiniquy J."/>
            <person name="Lipzen A."/>
            <person name="Tritt A."/>
            <person name="Sun H."/>
            <person name="Haridas S."/>
            <person name="LaButti K."/>
            <person name="Ohm R.A."/>
            <person name="Kues U."/>
            <person name="Blanchette R.A."/>
            <person name="Grigoriev I.V."/>
            <person name="Minto R.E."/>
            <person name="Hibbett D.S."/>
        </authorList>
    </citation>
    <scope>NUCLEOTIDE SEQUENCE [LARGE SCALE GENOMIC DNA]</scope>
    <source>
        <strain evidence="11 12">FP15055 ss-10</strain>
    </source>
</reference>
<feature type="zinc finger region" description="CR-type" evidence="7">
    <location>
        <begin position="207"/>
        <end position="288"/>
    </location>
</feature>
<dbReference type="PANTHER" id="PTHR43096">
    <property type="entry name" value="DNAJ HOMOLOG 1, MITOCHONDRIAL-RELATED"/>
    <property type="match status" value="1"/>
</dbReference>
<evidence type="ECO:0000256" key="4">
    <source>
        <dbReference type="ARBA" id="ARBA00022833"/>
    </source>
</evidence>
<evidence type="ECO:0000256" key="6">
    <source>
        <dbReference type="ARBA" id="ARBA00072890"/>
    </source>
</evidence>
<keyword evidence="3 7" id="KW-0863">Zinc-finger</keyword>
<evidence type="ECO:0000259" key="9">
    <source>
        <dbReference type="PROSITE" id="PS50076"/>
    </source>
</evidence>
<name>A0A0D7BAI7_9AGAR</name>
<dbReference type="CDD" id="cd06257">
    <property type="entry name" value="DnaJ"/>
    <property type="match status" value="1"/>
</dbReference>
<dbReference type="Gene3D" id="2.60.260.20">
    <property type="entry name" value="Urease metallochaperone UreE, N-terminal domain"/>
    <property type="match status" value="2"/>
</dbReference>
<feature type="region of interest" description="Disordered" evidence="8">
    <location>
        <begin position="430"/>
        <end position="458"/>
    </location>
</feature>
<keyword evidence="5" id="KW-0143">Chaperone</keyword>
<evidence type="ECO:0000259" key="10">
    <source>
        <dbReference type="PROSITE" id="PS51188"/>
    </source>
</evidence>
<dbReference type="OrthoDB" id="10256793at2759"/>
<dbReference type="SUPFAM" id="SSF57938">
    <property type="entry name" value="DnaJ/Hsp40 cysteine-rich domain"/>
    <property type="match status" value="1"/>
</dbReference>
<dbReference type="Proteomes" id="UP000054007">
    <property type="component" value="Unassembled WGS sequence"/>
</dbReference>
<dbReference type="GO" id="GO:0005524">
    <property type="term" value="F:ATP binding"/>
    <property type="evidence" value="ECO:0007669"/>
    <property type="project" value="InterPro"/>
</dbReference>
<keyword evidence="12" id="KW-1185">Reference proteome</keyword>
<evidence type="ECO:0000256" key="7">
    <source>
        <dbReference type="PROSITE-ProRule" id="PRU00546"/>
    </source>
</evidence>
<feature type="compositionally biased region" description="Polar residues" evidence="8">
    <location>
        <begin position="438"/>
        <end position="458"/>
    </location>
</feature>
<dbReference type="Gene3D" id="1.10.287.110">
    <property type="entry name" value="DnaJ domain"/>
    <property type="match status" value="1"/>
</dbReference>
<evidence type="ECO:0000256" key="1">
    <source>
        <dbReference type="ARBA" id="ARBA00022723"/>
    </source>
</evidence>
<dbReference type="AlphaFoldDB" id="A0A0D7BAI7"/>
<proteinExistence type="inferred from homology"/>
<keyword evidence="4 7" id="KW-0862">Zinc</keyword>
<dbReference type="PROSITE" id="PS50076">
    <property type="entry name" value="DNAJ_2"/>
    <property type="match status" value="1"/>
</dbReference>
<dbReference type="FunFam" id="2.60.260.20:FF:000005">
    <property type="entry name" value="Chaperone protein dnaJ 1, mitochondrial"/>
    <property type="match status" value="1"/>
</dbReference>
<dbReference type="InterPro" id="IPR001305">
    <property type="entry name" value="HSP_DnaJ_Cys-rich_dom"/>
</dbReference>
<keyword evidence="1 7" id="KW-0479">Metal-binding</keyword>
<dbReference type="GO" id="GO:0031072">
    <property type="term" value="F:heat shock protein binding"/>
    <property type="evidence" value="ECO:0007669"/>
    <property type="project" value="InterPro"/>
</dbReference>
<feature type="domain" description="CR-type" evidence="10">
    <location>
        <begin position="207"/>
        <end position="288"/>
    </location>
</feature>
<accession>A0A0D7BAI7</accession>
<evidence type="ECO:0000256" key="8">
    <source>
        <dbReference type="SAM" id="MobiDB-lite"/>
    </source>
</evidence>
<sequence>MRLPAQRISSFVINGCVRRSVPCQSRQFSQFRPRCPASFSVASRRTGDKRLLHATSPLGQQKDPYAALGVAKDASQADIKKAYFALARKYHPDTNPDKNAQEKFVEIQGAYDTLKDAKKRAAYDQYGSASQQPGFDPDAFSQAFGGGNPFGGYSGFPGGSPFSAGGGSSGSAFFDNLFGGLNGGRGKSRGDDIETTVNVSFMESCKGTTRKVKTSPVVDCNTCSGSGLKAGAKRTTCTTCGGSGTRTFTIDSGFQMASTCNACKGTGSTVPRGSNCAPCGGMGKVRTSKVVDVNIPPGVDDNMSIQIEGEGDAPVSGRGQTGDLFVRIRVSPSKQFTRQGNNLFHQAKVPFHVALLGGKVQVPTVDGEVAVRLPAGTQQGEEMVLKGRGVPNARMRGAGINGDLYVNFTVTLPRTLSNRQRELLQAYVDDLEGRDSTKSSSETNTDNGMPSFTRQSPFGGWLSSTWQRIRELTGF</sequence>
<dbReference type="SUPFAM" id="SSF46565">
    <property type="entry name" value="Chaperone J-domain"/>
    <property type="match status" value="1"/>
</dbReference>
<dbReference type="SMART" id="SM00271">
    <property type="entry name" value="DnaJ"/>
    <property type="match status" value="1"/>
</dbReference>
<dbReference type="Gene3D" id="2.10.230.10">
    <property type="entry name" value="Heat shock protein DnaJ, cysteine-rich domain"/>
    <property type="match status" value="1"/>
</dbReference>
<dbReference type="InterPro" id="IPR001623">
    <property type="entry name" value="DnaJ_domain"/>
</dbReference>
<evidence type="ECO:0000313" key="11">
    <source>
        <dbReference type="EMBL" id="KIY67568.1"/>
    </source>
</evidence>
<gene>
    <name evidence="11" type="ORF">CYLTODRAFT_431244</name>
</gene>
<dbReference type="CDD" id="cd10747">
    <property type="entry name" value="DnaJ_C"/>
    <property type="match status" value="1"/>
</dbReference>
<dbReference type="PROSITE" id="PS51188">
    <property type="entry name" value="ZF_CR"/>
    <property type="match status" value="1"/>
</dbReference>
<evidence type="ECO:0000256" key="5">
    <source>
        <dbReference type="ARBA" id="ARBA00023186"/>
    </source>
</evidence>
<dbReference type="PROSITE" id="PS00636">
    <property type="entry name" value="DNAJ_1"/>
    <property type="match status" value="1"/>
</dbReference>
<dbReference type="Pfam" id="PF00226">
    <property type="entry name" value="DnaJ"/>
    <property type="match status" value="1"/>
</dbReference>
<dbReference type="InterPro" id="IPR002939">
    <property type="entry name" value="DnaJ_C"/>
</dbReference>
<dbReference type="PRINTS" id="PR00625">
    <property type="entry name" value="JDOMAIN"/>
</dbReference>
<dbReference type="EMBL" id="KN880522">
    <property type="protein sequence ID" value="KIY67568.1"/>
    <property type="molecule type" value="Genomic_DNA"/>
</dbReference>
<dbReference type="GO" id="GO:0042026">
    <property type="term" value="P:protein refolding"/>
    <property type="evidence" value="ECO:0007669"/>
    <property type="project" value="TreeGrafter"/>
</dbReference>
<keyword evidence="2" id="KW-0677">Repeat</keyword>
<dbReference type="PANTHER" id="PTHR43096:SF52">
    <property type="entry name" value="DNAJ HOMOLOG 1, MITOCHONDRIAL-RELATED"/>
    <property type="match status" value="1"/>
</dbReference>
<evidence type="ECO:0000256" key="3">
    <source>
        <dbReference type="ARBA" id="ARBA00022771"/>
    </source>
</evidence>
<dbReference type="GO" id="GO:0008270">
    <property type="term" value="F:zinc ion binding"/>
    <property type="evidence" value="ECO:0007669"/>
    <property type="project" value="UniProtKB-KW"/>
</dbReference>